<dbReference type="Proteomes" id="UP000504638">
    <property type="component" value="Unplaced"/>
</dbReference>
<accession>A0A6G1GD16</accession>
<feature type="non-terminal residue" evidence="4">
    <location>
        <position position="445"/>
    </location>
</feature>
<reference evidence="6" key="2">
    <citation type="submission" date="2020-04" db="EMBL/GenBank/DDBJ databases">
        <authorList>
            <consortium name="NCBI Genome Project"/>
        </authorList>
    </citation>
    <scope>NUCLEOTIDE SEQUENCE</scope>
    <source>
        <strain evidence="6">CBS 781.70</strain>
    </source>
</reference>
<dbReference type="PRINTS" id="PR00792">
    <property type="entry name" value="PEPSIN"/>
</dbReference>
<keyword evidence="2" id="KW-0812">Transmembrane</keyword>
<keyword evidence="4 6" id="KW-0378">Hydrolase</keyword>
<protein>
    <submittedName>
        <fullName evidence="4 6">Acid protease</fullName>
    </submittedName>
</protein>
<reference evidence="4 6" key="1">
    <citation type="submission" date="2020-01" db="EMBL/GenBank/DDBJ databases">
        <authorList>
            <consortium name="DOE Joint Genome Institute"/>
            <person name="Haridas S."/>
            <person name="Albert R."/>
            <person name="Binder M."/>
            <person name="Bloem J."/>
            <person name="Labutti K."/>
            <person name="Salamov A."/>
            <person name="Andreopoulos B."/>
            <person name="Baker S.E."/>
            <person name="Barry K."/>
            <person name="Bills G."/>
            <person name="Bluhm B.H."/>
            <person name="Cannon C."/>
            <person name="Castanera R."/>
            <person name="Culley D.E."/>
            <person name="Daum C."/>
            <person name="Ezra D."/>
            <person name="Gonzalez J.B."/>
            <person name="Henrissat B."/>
            <person name="Kuo A."/>
            <person name="Liang C."/>
            <person name="Lipzen A."/>
            <person name="Lutzoni F."/>
            <person name="Magnuson J."/>
            <person name="Mondo S."/>
            <person name="Nolan M."/>
            <person name="Ohm R."/>
            <person name="Pangilinan J."/>
            <person name="Park H.-J."/>
            <person name="Ramirez L."/>
            <person name="Alfaro M."/>
            <person name="Sun H."/>
            <person name="Tritt A."/>
            <person name="Yoshinaga Y."/>
            <person name="Zwiers L.-H."/>
            <person name="Turgeon B.G."/>
            <person name="Goodwin S.B."/>
            <person name="Spatafora J.W."/>
            <person name="Crous P.W."/>
            <person name="Grigoriev I.V."/>
        </authorList>
    </citation>
    <scope>NUCLEOTIDE SEQUENCE</scope>
    <source>
        <strain evidence="4 6">CBS 781.70</strain>
    </source>
</reference>
<evidence type="ECO:0000313" key="5">
    <source>
        <dbReference type="Proteomes" id="UP000504638"/>
    </source>
</evidence>
<dbReference type="PROSITE" id="PS51767">
    <property type="entry name" value="PEPTIDASE_A1"/>
    <property type="match status" value="1"/>
</dbReference>
<dbReference type="InterPro" id="IPR033121">
    <property type="entry name" value="PEPTIDASE_A1"/>
</dbReference>
<sequence>MFQRRRVRRDTVTPAPYVASPSEEWEGNDGSWSTFRIHIGTPGQNFRVLPSTAGSETWVPMPDGCTSRDPEDCPQQRGVELFNGQSSRGFLWNESTTWTETGLYTLDLEASLGYEGHGHYGSDNVTLGSTQDPGTLGLGRQIVAGIADTDYFLGIFGLGIRPVSFSSSASTLSSFLVNAYNQSLIPSLSYGYTAGAPYRLKRVLGNLVLGGYDSSRFNPSLLSFSFAEEDSRALTVGIQSIIASNTLLGVASFTPKGHLSVIDSTVPDIWLPRDACDLMAEAFGLTYDELTELYVINDTMRSKMQQLKPSITFKLGNTAYDNGNSTNIVLPYAAFDLQARWPYYKNPTNYFPIRRAANDSQYTLGRTFLQEAYLIVDHERTNFTVNQATFLDPTSAAQIVTINPINSKSPSSTNLSGGAIGGIVAGAVVLLLAGAIAIWFFRFRK</sequence>
<dbReference type="Gene3D" id="2.40.70.10">
    <property type="entry name" value="Acid Proteases"/>
    <property type="match status" value="2"/>
</dbReference>
<keyword evidence="2" id="KW-1133">Transmembrane helix</keyword>
<dbReference type="EMBL" id="ML975151">
    <property type="protein sequence ID" value="KAF1815902.1"/>
    <property type="molecule type" value="Genomic_DNA"/>
</dbReference>
<dbReference type="GO" id="GO:0004190">
    <property type="term" value="F:aspartic-type endopeptidase activity"/>
    <property type="evidence" value="ECO:0007669"/>
    <property type="project" value="InterPro"/>
</dbReference>
<dbReference type="CDD" id="cd05471">
    <property type="entry name" value="pepsin_like"/>
    <property type="match status" value="1"/>
</dbReference>
<dbReference type="InterPro" id="IPR021109">
    <property type="entry name" value="Peptidase_aspartic_dom_sf"/>
</dbReference>
<dbReference type="GO" id="GO:0006508">
    <property type="term" value="P:proteolysis"/>
    <property type="evidence" value="ECO:0007669"/>
    <property type="project" value="UniProtKB-KW"/>
</dbReference>
<dbReference type="RefSeq" id="XP_033537533.1">
    <property type="nucleotide sequence ID" value="XM_033676066.1"/>
</dbReference>
<dbReference type="OrthoDB" id="4074350at2759"/>
<evidence type="ECO:0000256" key="2">
    <source>
        <dbReference type="SAM" id="Phobius"/>
    </source>
</evidence>
<dbReference type="GO" id="GO:0000324">
    <property type="term" value="C:fungal-type vacuole"/>
    <property type="evidence" value="ECO:0007669"/>
    <property type="project" value="TreeGrafter"/>
</dbReference>
<dbReference type="AlphaFoldDB" id="A0A6G1GD16"/>
<evidence type="ECO:0000313" key="4">
    <source>
        <dbReference type="EMBL" id="KAF1815902.1"/>
    </source>
</evidence>
<dbReference type="PANTHER" id="PTHR47966:SF51">
    <property type="entry name" value="BETA-SITE APP-CLEAVING ENZYME, ISOFORM A-RELATED"/>
    <property type="match status" value="1"/>
</dbReference>
<dbReference type="GeneID" id="54416636"/>
<dbReference type="SUPFAM" id="SSF50630">
    <property type="entry name" value="Acid proteases"/>
    <property type="match status" value="1"/>
</dbReference>
<feature type="transmembrane region" description="Helical" evidence="2">
    <location>
        <begin position="419"/>
        <end position="441"/>
    </location>
</feature>
<keyword evidence="2" id="KW-0472">Membrane</keyword>
<dbReference type="InterPro" id="IPR001461">
    <property type="entry name" value="Aspartic_peptidase_A1"/>
</dbReference>
<proteinExistence type="inferred from homology"/>
<name>A0A6G1GD16_9PEZI</name>
<comment type="similarity">
    <text evidence="1">Belongs to the peptidase A1 family.</text>
</comment>
<keyword evidence="5" id="KW-1185">Reference proteome</keyword>
<reference evidence="6" key="3">
    <citation type="submission" date="2025-04" db="UniProtKB">
        <authorList>
            <consortium name="RefSeq"/>
        </authorList>
    </citation>
    <scope>IDENTIFICATION</scope>
    <source>
        <strain evidence="6">CBS 781.70</strain>
    </source>
</reference>
<dbReference type="InterPro" id="IPR034164">
    <property type="entry name" value="Pepsin-like_dom"/>
</dbReference>
<feature type="domain" description="Peptidase A1" evidence="3">
    <location>
        <begin position="33"/>
        <end position="388"/>
    </location>
</feature>
<dbReference type="PANTHER" id="PTHR47966">
    <property type="entry name" value="BETA-SITE APP-CLEAVING ENZYME, ISOFORM A-RELATED"/>
    <property type="match status" value="1"/>
</dbReference>
<gene>
    <name evidence="4 6" type="ORF">P152DRAFT_390938</name>
</gene>
<evidence type="ECO:0000259" key="3">
    <source>
        <dbReference type="PROSITE" id="PS51767"/>
    </source>
</evidence>
<dbReference type="Pfam" id="PF00026">
    <property type="entry name" value="Asp"/>
    <property type="match status" value="1"/>
</dbReference>
<evidence type="ECO:0000256" key="1">
    <source>
        <dbReference type="ARBA" id="ARBA00007447"/>
    </source>
</evidence>
<keyword evidence="4 6" id="KW-0645">Protease</keyword>
<organism evidence="4">
    <name type="scientific">Eremomyces bilateralis CBS 781.70</name>
    <dbReference type="NCBI Taxonomy" id="1392243"/>
    <lineage>
        <taxon>Eukaryota</taxon>
        <taxon>Fungi</taxon>
        <taxon>Dikarya</taxon>
        <taxon>Ascomycota</taxon>
        <taxon>Pezizomycotina</taxon>
        <taxon>Dothideomycetes</taxon>
        <taxon>Dothideomycetes incertae sedis</taxon>
        <taxon>Eremomycetales</taxon>
        <taxon>Eremomycetaceae</taxon>
        <taxon>Eremomyces</taxon>
    </lineage>
</organism>
<evidence type="ECO:0000313" key="6">
    <source>
        <dbReference type="RefSeq" id="XP_033537533.1"/>
    </source>
</evidence>